<feature type="non-terminal residue" evidence="2">
    <location>
        <position position="1"/>
    </location>
</feature>
<gene>
    <name evidence="2" type="primary">ORF18866</name>
</gene>
<protein>
    <recommendedName>
        <fullName evidence="1">MGAT4 conserved region domain-containing protein</fullName>
    </recommendedName>
</protein>
<dbReference type="EMBL" id="HACG01006180">
    <property type="protein sequence ID" value="CEK53045.1"/>
    <property type="molecule type" value="Transcribed_RNA"/>
</dbReference>
<feature type="domain" description="MGAT4 conserved region" evidence="1">
    <location>
        <begin position="41"/>
        <end position="138"/>
    </location>
</feature>
<dbReference type="AlphaFoldDB" id="A0A0B6YC59"/>
<proteinExistence type="predicted"/>
<evidence type="ECO:0000259" key="1">
    <source>
        <dbReference type="Pfam" id="PF04666"/>
    </source>
</evidence>
<dbReference type="GO" id="GO:0008375">
    <property type="term" value="F:acetylglucosaminyltransferase activity"/>
    <property type="evidence" value="ECO:0007669"/>
    <property type="project" value="TreeGrafter"/>
</dbReference>
<sequence length="138" mass="15657">GTHQALDNIAVRIHTAQKDIRNRVYQSTAINASFPILPGIKTYLPHLSSRPDWLIPKIKISKNRTNVNFVIGIPSIRRPVEIYVLNTLQSLFSGMSDKEKDETLIILCIAEPWNETYVTHIVGELQVRFHAEISQGLL</sequence>
<feature type="non-terminal residue" evidence="2">
    <location>
        <position position="138"/>
    </location>
</feature>
<reference evidence="2" key="1">
    <citation type="submission" date="2014-12" db="EMBL/GenBank/DDBJ databases">
        <title>Insight into the proteome of Arion vulgaris.</title>
        <authorList>
            <person name="Aradska J."/>
            <person name="Bulat T."/>
            <person name="Smidak R."/>
            <person name="Sarate P."/>
            <person name="Gangsoo J."/>
            <person name="Sialana F."/>
            <person name="Bilban M."/>
            <person name="Lubec G."/>
        </authorList>
    </citation>
    <scope>NUCLEOTIDE SEQUENCE</scope>
    <source>
        <tissue evidence="2">Skin</tissue>
    </source>
</reference>
<dbReference type="GO" id="GO:0005793">
    <property type="term" value="C:endoplasmic reticulum-Golgi intermediate compartment"/>
    <property type="evidence" value="ECO:0007669"/>
    <property type="project" value="TreeGrafter"/>
</dbReference>
<dbReference type="InterPro" id="IPR057279">
    <property type="entry name" value="MGAT4"/>
</dbReference>
<dbReference type="GO" id="GO:0006487">
    <property type="term" value="P:protein N-linked glycosylation"/>
    <property type="evidence" value="ECO:0007669"/>
    <property type="project" value="TreeGrafter"/>
</dbReference>
<organism evidence="2">
    <name type="scientific">Arion vulgaris</name>
    <dbReference type="NCBI Taxonomy" id="1028688"/>
    <lineage>
        <taxon>Eukaryota</taxon>
        <taxon>Metazoa</taxon>
        <taxon>Spiralia</taxon>
        <taxon>Lophotrochozoa</taxon>
        <taxon>Mollusca</taxon>
        <taxon>Gastropoda</taxon>
        <taxon>Heterobranchia</taxon>
        <taxon>Euthyneura</taxon>
        <taxon>Panpulmonata</taxon>
        <taxon>Eupulmonata</taxon>
        <taxon>Stylommatophora</taxon>
        <taxon>Helicina</taxon>
        <taxon>Arionoidea</taxon>
        <taxon>Arionidae</taxon>
        <taxon>Arion</taxon>
    </lineage>
</organism>
<dbReference type="GO" id="GO:0005783">
    <property type="term" value="C:endoplasmic reticulum"/>
    <property type="evidence" value="ECO:0007669"/>
    <property type="project" value="TreeGrafter"/>
</dbReference>
<name>A0A0B6YC59_9EUPU</name>
<dbReference type="GO" id="GO:0005795">
    <property type="term" value="C:Golgi stack"/>
    <property type="evidence" value="ECO:0007669"/>
    <property type="project" value="TreeGrafter"/>
</dbReference>
<dbReference type="InterPro" id="IPR006759">
    <property type="entry name" value="Glyco_transf_54"/>
</dbReference>
<accession>A0A0B6YC59</accession>
<dbReference type="PANTHER" id="PTHR12062:SF9">
    <property type="entry name" value="ALPHA-1,3-MANNOSYL-GLYCOPROTEIN 4-BETA-N-ACETYLGLUCOSAMINYLTRANSFERASE A, ISOFORM A"/>
    <property type="match status" value="1"/>
</dbReference>
<dbReference type="Pfam" id="PF04666">
    <property type="entry name" value="MGAT4_cons"/>
    <property type="match status" value="1"/>
</dbReference>
<dbReference type="PANTHER" id="PTHR12062">
    <property type="entry name" value="N-ACETYLGLUCOSAMINYLTRANSFERASE VI"/>
    <property type="match status" value="1"/>
</dbReference>
<evidence type="ECO:0000313" key="2">
    <source>
        <dbReference type="EMBL" id="CEK53045.1"/>
    </source>
</evidence>